<evidence type="ECO:0000313" key="3">
    <source>
        <dbReference type="Proteomes" id="UP001595818"/>
    </source>
</evidence>
<sequence>MDPIQILVQHIRQFIPLEDPDAEKIKNHFIPLSKKKKTFLLKERQVCHARYFVAKGCLRMFFLKENGTEQITQFAIENWWIADFMSLSRQQPSHFFIQAIEDSEIIQLRVSSEVPLFQAVPSMERYFRQVTERAYAASQFRIKFLYDFSREELFRHFMESYPEFAQRIPQYMLASYLGFTPEYLSEIRKRSIS</sequence>
<keyword evidence="3" id="KW-1185">Reference proteome</keyword>
<accession>A0ABV9T4M6</accession>
<proteinExistence type="predicted"/>
<evidence type="ECO:0000313" key="2">
    <source>
        <dbReference type="EMBL" id="MFC4873477.1"/>
    </source>
</evidence>
<organism evidence="2 3">
    <name type="scientific">Negadavirga shengliensis</name>
    <dbReference type="NCBI Taxonomy" id="1389218"/>
    <lineage>
        <taxon>Bacteria</taxon>
        <taxon>Pseudomonadati</taxon>
        <taxon>Bacteroidota</taxon>
        <taxon>Cytophagia</taxon>
        <taxon>Cytophagales</taxon>
        <taxon>Cyclobacteriaceae</taxon>
        <taxon>Negadavirga</taxon>
    </lineage>
</organism>
<feature type="domain" description="Cyclic nucleotide-binding" evidence="1">
    <location>
        <begin position="35"/>
        <end position="109"/>
    </location>
</feature>
<dbReference type="CDD" id="cd00038">
    <property type="entry name" value="CAP_ED"/>
    <property type="match status" value="1"/>
</dbReference>
<comment type="caution">
    <text evidence="2">The sequence shown here is derived from an EMBL/GenBank/DDBJ whole genome shotgun (WGS) entry which is preliminary data.</text>
</comment>
<dbReference type="Proteomes" id="UP001595818">
    <property type="component" value="Unassembled WGS sequence"/>
</dbReference>
<name>A0ABV9T4M6_9BACT</name>
<evidence type="ECO:0000259" key="1">
    <source>
        <dbReference type="Pfam" id="PF00027"/>
    </source>
</evidence>
<dbReference type="Pfam" id="PF00027">
    <property type="entry name" value="cNMP_binding"/>
    <property type="match status" value="1"/>
</dbReference>
<reference evidence="3" key="1">
    <citation type="journal article" date="2019" name="Int. J. Syst. Evol. Microbiol.">
        <title>The Global Catalogue of Microorganisms (GCM) 10K type strain sequencing project: providing services to taxonomists for standard genome sequencing and annotation.</title>
        <authorList>
            <consortium name="The Broad Institute Genomics Platform"/>
            <consortium name="The Broad Institute Genome Sequencing Center for Infectious Disease"/>
            <person name="Wu L."/>
            <person name="Ma J."/>
        </authorList>
    </citation>
    <scope>NUCLEOTIDE SEQUENCE [LARGE SCALE GENOMIC DNA]</scope>
    <source>
        <strain evidence="3">CGMCC 4.7466</strain>
    </source>
</reference>
<dbReference type="SUPFAM" id="SSF51206">
    <property type="entry name" value="cAMP-binding domain-like"/>
    <property type="match status" value="1"/>
</dbReference>
<dbReference type="InterPro" id="IPR000595">
    <property type="entry name" value="cNMP-bd_dom"/>
</dbReference>
<dbReference type="RefSeq" id="WP_377066369.1">
    <property type="nucleotide sequence ID" value="NZ_JBHSJJ010000010.1"/>
</dbReference>
<dbReference type="Gene3D" id="2.60.120.10">
    <property type="entry name" value="Jelly Rolls"/>
    <property type="match status" value="1"/>
</dbReference>
<protein>
    <submittedName>
        <fullName evidence="2">Crp/Fnr family transcriptional regulator</fullName>
    </submittedName>
</protein>
<dbReference type="EMBL" id="JBHSJJ010000010">
    <property type="protein sequence ID" value="MFC4873477.1"/>
    <property type="molecule type" value="Genomic_DNA"/>
</dbReference>
<dbReference type="InterPro" id="IPR018490">
    <property type="entry name" value="cNMP-bd_dom_sf"/>
</dbReference>
<dbReference type="InterPro" id="IPR014710">
    <property type="entry name" value="RmlC-like_jellyroll"/>
</dbReference>
<gene>
    <name evidence="2" type="ORF">ACFPFU_17375</name>
</gene>